<accession>A0A1D8PRS9</accession>
<dbReference type="GO" id="GO:0034198">
    <property type="term" value="P:cellular response to amino acid starvation"/>
    <property type="evidence" value="ECO:0007669"/>
    <property type="project" value="EnsemblFungi"/>
</dbReference>
<dbReference type="InterPro" id="IPR036956">
    <property type="entry name" value="Impact_N_sf"/>
</dbReference>
<evidence type="ECO:0000256" key="1">
    <source>
        <dbReference type="ARBA" id="ARBA00004496"/>
    </source>
</evidence>
<dbReference type="GO" id="GO:0004860">
    <property type="term" value="F:protein kinase inhibitor activity"/>
    <property type="evidence" value="ECO:0007669"/>
    <property type="project" value="EnsemblFungi"/>
</dbReference>
<dbReference type="GO" id="GO:0005737">
    <property type="term" value="C:cytoplasm"/>
    <property type="evidence" value="ECO:0000318"/>
    <property type="project" value="GO_Central"/>
</dbReference>
<dbReference type="Pfam" id="PF05773">
    <property type="entry name" value="RWD"/>
    <property type="match status" value="1"/>
</dbReference>
<keyword evidence="3" id="KW-0963">Cytoplasm</keyword>
<dbReference type="FunCoup" id="A0A1D8PRS9">
    <property type="interactions" value="416"/>
</dbReference>
<dbReference type="InParanoid" id="A0A1D8PRS9"/>
<dbReference type="STRING" id="237561.A0A1D8PRS9"/>
<dbReference type="SMR" id="A0A1D8PRS9"/>
<feature type="domain" description="RWD" evidence="7">
    <location>
        <begin position="8"/>
        <end position="109"/>
    </location>
</feature>
<evidence type="ECO:0000256" key="5">
    <source>
        <dbReference type="ARBA" id="ARBA00022845"/>
    </source>
</evidence>
<evidence type="ECO:0000313" key="8">
    <source>
        <dbReference type="CGD" id="CAL0000191035"/>
    </source>
</evidence>
<dbReference type="VEuPathDB" id="FungiDB:CR_00820C_A"/>
<evidence type="ECO:0000256" key="3">
    <source>
        <dbReference type="ARBA" id="ARBA00022490"/>
    </source>
</evidence>
<dbReference type="GO" id="GO:0006446">
    <property type="term" value="P:regulation of translational initiation"/>
    <property type="evidence" value="ECO:0000318"/>
    <property type="project" value="GO_Central"/>
</dbReference>
<evidence type="ECO:0000256" key="6">
    <source>
        <dbReference type="ARBA" id="ARBA00023016"/>
    </source>
</evidence>
<dbReference type="OrthoDB" id="69641at2759"/>
<dbReference type="RefSeq" id="XP_019331049.1">
    <property type="nucleotide sequence ID" value="XM_019475504.1"/>
</dbReference>
<dbReference type="InterPro" id="IPR016135">
    <property type="entry name" value="UBQ-conjugating_enzyme/RWD"/>
</dbReference>
<sequence>MTVEELTDEISAIEAIYPESVTNLGPQLYTFKIPNHESVSIQLNFPLTYPEEIPQLLQIIVEKTTQSSSFTDIAYLEKHVDEILQKVFVPEQVVLFELLTELQEFFDQYVEEHPEPVIEKIEVTPTNEKQSKQATPIEQHDDVHQELKDPTIDWIQSDPIVDRGSTFIAYVRQVNTLQDAQEYLDDLLTDKKIAKATHNISSWRIKMENGVTFQDCDDDGETAAGGRLLHLLQMMDVWNVIVVVSRWFGGTHLGPDRFKHINSAAREAIIKGNFIVDANDNTNGSTKTTNAKKKKK</sequence>
<evidence type="ECO:0000256" key="2">
    <source>
        <dbReference type="ARBA" id="ARBA00007665"/>
    </source>
</evidence>
<reference evidence="9 10" key="3">
    <citation type="journal article" date="2013" name="Genome Biol.">
        <title>Assembly of a phased diploid Candida albicans genome facilitates allele-specific measurements and provides a simple model for repeat and indel structure.</title>
        <authorList>
            <person name="Muzzey D."/>
            <person name="Schwartz K."/>
            <person name="Weissman J.S."/>
            <person name="Sherlock G."/>
        </authorList>
    </citation>
    <scope>NUCLEOTIDE SEQUENCE [LARGE SCALE GENOMIC DNA]</scope>
    <source>
        <strain evidence="10">SC5314 / ATCC MYA-2876</strain>
    </source>
</reference>
<dbReference type="InterPro" id="IPR001498">
    <property type="entry name" value="Impact_N"/>
</dbReference>
<dbReference type="CDD" id="cd23822">
    <property type="entry name" value="RWD_ScYIH1-like"/>
    <property type="match status" value="1"/>
</dbReference>
<gene>
    <name evidence="9" type="ordered locus">CAALFM_CR00820CA</name>
    <name evidence="8" type="ordered locus">orf19.10783</name>
</gene>
<dbReference type="AlphaFoldDB" id="A0A1D8PRS9"/>
<dbReference type="PANTHER" id="PTHR16301:SF25">
    <property type="entry name" value="PROTEIN IMPACT"/>
    <property type="match status" value="1"/>
</dbReference>
<dbReference type="SUPFAM" id="SSF54211">
    <property type="entry name" value="Ribosomal protein S5 domain 2-like"/>
    <property type="match status" value="1"/>
</dbReference>
<dbReference type="PROSITE" id="PS50908">
    <property type="entry name" value="RWD"/>
    <property type="match status" value="1"/>
</dbReference>
<evidence type="ECO:0000313" key="9">
    <source>
        <dbReference type="EMBL" id="AOW30847.1"/>
    </source>
</evidence>
<proteinExistence type="inferred from homology"/>
<dbReference type="InterPro" id="IPR023582">
    <property type="entry name" value="Impact"/>
</dbReference>
<organism evidence="9 10">
    <name type="scientific">Candida albicans (strain SC5314 / ATCC MYA-2876)</name>
    <name type="common">Yeast</name>
    <dbReference type="NCBI Taxonomy" id="237561"/>
    <lineage>
        <taxon>Eukaryota</taxon>
        <taxon>Fungi</taxon>
        <taxon>Dikarya</taxon>
        <taxon>Ascomycota</taxon>
        <taxon>Saccharomycotina</taxon>
        <taxon>Pichiomycetes</taxon>
        <taxon>Debaryomycetaceae</taxon>
        <taxon>Candida/Lodderomyces clade</taxon>
        <taxon>Candida</taxon>
    </lineage>
</organism>
<dbReference type="SUPFAM" id="SSF54495">
    <property type="entry name" value="UBC-like"/>
    <property type="match status" value="1"/>
</dbReference>
<dbReference type="Proteomes" id="UP000000559">
    <property type="component" value="Chromosome R"/>
</dbReference>
<dbReference type="GO" id="GO:0140469">
    <property type="term" value="P:GCN2-mediated signaling"/>
    <property type="evidence" value="ECO:0000318"/>
    <property type="project" value="GO_Central"/>
</dbReference>
<comment type="subcellular location">
    <subcellularLocation>
        <location evidence="1">Cytoplasm</location>
    </subcellularLocation>
</comment>
<keyword evidence="10" id="KW-1185">Reference proteome</keyword>
<evidence type="ECO:0000256" key="4">
    <source>
        <dbReference type="ARBA" id="ARBA00022491"/>
    </source>
</evidence>
<dbReference type="Pfam" id="PF01205">
    <property type="entry name" value="Impact_N"/>
    <property type="match status" value="1"/>
</dbReference>
<dbReference type="InterPro" id="IPR006575">
    <property type="entry name" value="RWD_dom"/>
</dbReference>
<dbReference type="EMBL" id="CP017630">
    <property type="protein sequence ID" value="AOW30847.1"/>
    <property type="molecule type" value="Genomic_DNA"/>
</dbReference>
<keyword evidence="6" id="KW-0346">Stress response</keyword>
<dbReference type="PANTHER" id="PTHR16301">
    <property type="entry name" value="IMPACT-RELATED"/>
    <property type="match status" value="1"/>
</dbReference>
<evidence type="ECO:0000313" key="10">
    <source>
        <dbReference type="Proteomes" id="UP000000559"/>
    </source>
</evidence>
<dbReference type="GO" id="GO:0031333">
    <property type="term" value="P:negative regulation of protein-containing complex assembly"/>
    <property type="evidence" value="ECO:0007669"/>
    <property type="project" value="EnsemblFungi"/>
</dbReference>
<dbReference type="InterPro" id="IPR020568">
    <property type="entry name" value="Ribosomal_Su5_D2-typ_SF"/>
</dbReference>
<name>A0A1D8PRS9_CANAL</name>
<dbReference type="KEGG" id="cal:CAALFM_CR00820CA"/>
<dbReference type="InterPro" id="IPR020569">
    <property type="entry name" value="UPF0029_Impact_CS"/>
</dbReference>
<comment type="similarity">
    <text evidence="2">Belongs to the IMPACT family.</text>
</comment>
<protein>
    <recommendedName>
        <fullName evidence="7">RWD domain-containing protein</fullName>
    </recommendedName>
</protein>
<dbReference type="GO" id="GO:0043022">
    <property type="term" value="F:ribosome binding"/>
    <property type="evidence" value="ECO:0007669"/>
    <property type="project" value="EnsemblFungi"/>
</dbReference>
<dbReference type="OMA" id="HLMQVMD"/>
<evidence type="ECO:0000259" key="7">
    <source>
        <dbReference type="PROSITE" id="PS50908"/>
    </source>
</evidence>
<keyword evidence="5" id="KW-0810">Translation regulation</keyword>
<keyword evidence="4" id="KW-0678">Repressor</keyword>
<dbReference type="Gene3D" id="3.30.230.30">
    <property type="entry name" value="Impact, N-terminal domain"/>
    <property type="match status" value="1"/>
</dbReference>
<dbReference type="GeneID" id="3640413"/>
<dbReference type="CGD" id="CAL0000191035">
    <property type="gene designation" value="orf19.10783"/>
</dbReference>
<reference evidence="9 10" key="1">
    <citation type="journal article" date="2004" name="Proc. Natl. Acad. Sci. U.S.A.">
        <title>The diploid genome sequence of Candida albicans.</title>
        <authorList>
            <person name="Jones T."/>
            <person name="Federspiel N.A."/>
            <person name="Chibana H."/>
            <person name="Dungan J."/>
            <person name="Kalman S."/>
            <person name="Magee B.B."/>
            <person name="Newport G."/>
            <person name="Thorstenson Y.R."/>
            <person name="Agabian N."/>
            <person name="Magee P.T."/>
            <person name="Davis R.W."/>
            <person name="Scherer S."/>
        </authorList>
    </citation>
    <scope>NUCLEOTIDE SEQUENCE [LARGE SCALE GENOMIC DNA]</scope>
    <source>
        <strain evidence="10">SC5314 / ATCC MYA-2876</strain>
    </source>
</reference>
<dbReference type="PROSITE" id="PS00910">
    <property type="entry name" value="UPF0029"/>
    <property type="match status" value="1"/>
</dbReference>
<dbReference type="SMART" id="SM00591">
    <property type="entry name" value="RWD"/>
    <property type="match status" value="1"/>
</dbReference>
<dbReference type="GO" id="GO:0003785">
    <property type="term" value="F:actin monomer binding"/>
    <property type="evidence" value="ECO:0007669"/>
    <property type="project" value="EnsemblFungi"/>
</dbReference>
<reference evidence="9 10" key="2">
    <citation type="journal article" date="2007" name="Genome Biol.">
        <title>Assembly of the Candida albicans genome into sixteen supercontigs aligned on the eight chromosomes.</title>
        <authorList>
            <person name="van het Hoog M."/>
            <person name="Rast T.J."/>
            <person name="Martchenko M."/>
            <person name="Grindle S."/>
            <person name="Dignard D."/>
            <person name="Hogues H."/>
            <person name="Cuomo C."/>
            <person name="Berriman M."/>
            <person name="Scherer S."/>
            <person name="Magee B.B."/>
            <person name="Whiteway M."/>
            <person name="Chibana H."/>
            <person name="Nantel A."/>
            <person name="Magee P.T."/>
        </authorList>
    </citation>
    <scope>GENOME REANNOTATION</scope>
    <source>
        <strain evidence="10">SC5314 / ATCC MYA-2876</strain>
    </source>
</reference>
<dbReference type="Gene3D" id="3.10.110.10">
    <property type="entry name" value="Ubiquitin Conjugating Enzyme"/>
    <property type="match status" value="1"/>
</dbReference>